<evidence type="ECO:0000313" key="2">
    <source>
        <dbReference type="Proteomes" id="UP000824410"/>
    </source>
</evidence>
<gene>
    <name evidence="1" type="ORF">EX242_21725</name>
</gene>
<dbReference type="EMBL" id="SHDO01000036">
    <property type="protein sequence ID" value="MBX6982863.1"/>
    <property type="molecule type" value="Genomic_DNA"/>
</dbReference>
<name>A0AAP2NXS8_PRORE</name>
<organism evidence="1 2">
    <name type="scientific">Providencia rettgeri</name>
    <dbReference type="NCBI Taxonomy" id="587"/>
    <lineage>
        <taxon>Bacteria</taxon>
        <taxon>Pseudomonadati</taxon>
        <taxon>Pseudomonadota</taxon>
        <taxon>Gammaproteobacteria</taxon>
        <taxon>Enterobacterales</taxon>
        <taxon>Morganellaceae</taxon>
        <taxon>Providencia</taxon>
    </lineage>
</organism>
<dbReference type="Gene3D" id="1.20.120.600">
    <property type="entry name" value="Crystal structure from the mobile metagenome of halifax harbour sewage outfall"/>
    <property type="match status" value="1"/>
</dbReference>
<reference evidence="1" key="1">
    <citation type="submission" date="2019-02" db="EMBL/GenBank/DDBJ databases">
        <title>Genomic characterization of isolates from hospital effluents in KZN, South Africa.</title>
        <authorList>
            <person name="Ntshobeni N."/>
            <person name="Allam M."/>
            <person name="Ismail A."/>
            <person name="Amoako D."/>
            <person name="Essack S."/>
            <person name="Chenia H."/>
        </authorList>
    </citation>
    <scope>NUCLEOTIDE SEQUENCE</scope>
    <source>
        <strain evidence="1">AFE97_S1</strain>
    </source>
</reference>
<sequence>MNFTKRYLSDSCQLLSVELTRLEQLGLPFSLDEFYSWSLSGEFIESFFKQYGAYIQGLHELNPSNDDCKKELIECINHSFEMMSQIINKEMFGITDSAYLLAIHYLILIMTDEGN</sequence>
<dbReference type="AlphaFoldDB" id="A0AAP2NXS8"/>
<dbReference type="Proteomes" id="UP000824410">
    <property type="component" value="Unassembled WGS sequence"/>
</dbReference>
<comment type="caution">
    <text evidence="1">The sequence shown here is derived from an EMBL/GenBank/DDBJ whole genome shotgun (WGS) entry which is preliminary data.</text>
</comment>
<protein>
    <submittedName>
        <fullName evidence="1">Uncharacterized protein</fullName>
    </submittedName>
</protein>
<accession>A0AAP2NXS8</accession>
<evidence type="ECO:0000313" key="1">
    <source>
        <dbReference type="EMBL" id="MBX6982863.1"/>
    </source>
</evidence>
<dbReference type="CDD" id="cd12842">
    <property type="entry name" value="IGCP_Hfx_cass2"/>
    <property type="match status" value="1"/>
</dbReference>
<dbReference type="RefSeq" id="WP_131681040.1">
    <property type="nucleotide sequence ID" value="NZ_SHCZ01000051.1"/>
</dbReference>
<proteinExistence type="predicted"/>